<dbReference type="InterPro" id="IPR019587">
    <property type="entry name" value="Polyketide_cyclase/dehydratase"/>
</dbReference>
<feature type="chain" id="PRO_5013254079" description="Polyketide cyclase / dehydrase and lipid transport" evidence="1">
    <location>
        <begin position="23"/>
        <end position="211"/>
    </location>
</feature>
<accession>A0A1Y0IEX9</accession>
<evidence type="ECO:0008006" key="4">
    <source>
        <dbReference type="Google" id="ProtNLM"/>
    </source>
</evidence>
<keyword evidence="1" id="KW-0732">Signal</keyword>
<organism evidence="2 3">
    <name type="scientific">Oleiphilus messinensis</name>
    <dbReference type="NCBI Taxonomy" id="141451"/>
    <lineage>
        <taxon>Bacteria</taxon>
        <taxon>Pseudomonadati</taxon>
        <taxon>Pseudomonadota</taxon>
        <taxon>Gammaproteobacteria</taxon>
        <taxon>Oceanospirillales</taxon>
        <taxon>Oleiphilaceae</taxon>
        <taxon>Oleiphilus</taxon>
    </lineage>
</organism>
<dbReference type="RefSeq" id="WP_157678575.1">
    <property type="nucleotide sequence ID" value="NZ_CP021425.1"/>
</dbReference>
<dbReference type="AlphaFoldDB" id="A0A1Y0IEX9"/>
<dbReference type="InterPro" id="IPR023393">
    <property type="entry name" value="START-like_dom_sf"/>
</dbReference>
<dbReference type="OrthoDB" id="1364128at2"/>
<name>A0A1Y0IEX9_9GAMM</name>
<dbReference type="SUPFAM" id="SSF55961">
    <property type="entry name" value="Bet v1-like"/>
    <property type="match status" value="1"/>
</dbReference>
<protein>
    <recommendedName>
        <fullName evidence="4">Polyketide cyclase / dehydrase and lipid transport</fullName>
    </recommendedName>
</protein>
<dbReference type="KEGG" id="ome:OLMES_5024"/>
<dbReference type="EMBL" id="CP021425">
    <property type="protein sequence ID" value="ARU59011.1"/>
    <property type="molecule type" value="Genomic_DNA"/>
</dbReference>
<dbReference type="Proteomes" id="UP000196027">
    <property type="component" value="Chromosome"/>
</dbReference>
<keyword evidence="3" id="KW-1185">Reference proteome</keyword>
<dbReference type="Gene3D" id="3.30.530.20">
    <property type="match status" value="1"/>
</dbReference>
<evidence type="ECO:0000313" key="3">
    <source>
        <dbReference type="Proteomes" id="UP000196027"/>
    </source>
</evidence>
<proteinExistence type="predicted"/>
<evidence type="ECO:0000313" key="2">
    <source>
        <dbReference type="EMBL" id="ARU59011.1"/>
    </source>
</evidence>
<sequence length="211" mass="23540">MFKLTQGWIGVLLVSLAGSVSAMESDEIQCLSASRSGLVDLPFPVDAEPLVSVTERLVIPLPVDEAYDRFKLFPLTQFMTGTEDLAGVARTHPLVGQDYLNTGERRAVCLKNGFGAVEELVDATPPGRFAYRVWAYNVPEAQGIEYADGEFLFKPVEQGTEITWNYSFSLKTDRFPGSFGAFGRWLFSKTFLESTWRGYMQLALHNFESSL</sequence>
<gene>
    <name evidence="2" type="ORF">OLMES_5024</name>
</gene>
<reference evidence="2 3" key="1">
    <citation type="submission" date="2017-05" db="EMBL/GenBank/DDBJ databases">
        <title>Genomic insights into alkan degradation activity of Oleiphilus messinensis.</title>
        <authorList>
            <person name="Kozyavkin S.A."/>
            <person name="Slesarev A.I."/>
            <person name="Golyshin P.N."/>
            <person name="Korzhenkov A."/>
            <person name="Golyshina O.N."/>
            <person name="Toshchakov S.V."/>
        </authorList>
    </citation>
    <scope>NUCLEOTIDE SEQUENCE [LARGE SCALE GENOMIC DNA]</scope>
    <source>
        <strain evidence="2 3">ME102</strain>
    </source>
</reference>
<dbReference type="Pfam" id="PF10604">
    <property type="entry name" value="Polyketide_cyc2"/>
    <property type="match status" value="1"/>
</dbReference>
<evidence type="ECO:0000256" key="1">
    <source>
        <dbReference type="SAM" id="SignalP"/>
    </source>
</evidence>
<feature type="signal peptide" evidence="1">
    <location>
        <begin position="1"/>
        <end position="22"/>
    </location>
</feature>